<dbReference type="GO" id="GO:0016757">
    <property type="term" value="F:glycosyltransferase activity"/>
    <property type="evidence" value="ECO:0007669"/>
    <property type="project" value="UniProtKB-KW"/>
</dbReference>
<accession>A0ABS9UA22</accession>
<dbReference type="SUPFAM" id="SSF53756">
    <property type="entry name" value="UDP-Glycosyltransferase/glycogen phosphorylase"/>
    <property type="match status" value="1"/>
</dbReference>
<dbReference type="Pfam" id="PF13439">
    <property type="entry name" value="Glyco_transf_4"/>
    <property type="match status" value="1"/>
</dbReference>
<dbReference type="EMBL" id="JAKZFC010000001">
    <property type="protein sequence ID" value="MCH7321024.1"/>
    <property type="molecule type" value="Genomic_DNA"/>
</dbReference>
<dbReference type="EC" id="2.4.-.-" evidence="3"/>
<gene>
    <name evidence="3" type="ORF">LZ480_03895</name>
</gene>
<protein>
    <submittedName>
        <fullName evidence="3">Glycosyltransferase</fullName>
        <ecNumber evidence="3">2.4.-.-</ecNumber>
    </submittedName>
</protein>
<evidence type="ECO:0000259" key="2">
    <source>
        <dbReference type="Pfam" id="PF13439"/>
    </source>
</evidence>
<dbReference type="PANTHER" id="PTHR46401">
    <property type="entry name" value="GLYCOSYLTRANSFERASE WBBK-RELATED"/>
    <property type="match status" value="1"/>
</dbReference>
<dbReference type="RefSeq" id="WP_241368068.1">
    <property type="nucleotide sequence ID" value="NZ_JAKZFC010000001.1"/>
</dbReference>
<dbReference type="InterPro" id="IPR028098">
    <property type="entry name" value="Glyco_trans_4-like_N"/>
</dbReference>
<reference evidence="3 4" key="1">
    <citation type="submission" date="2022-03" db="EMBL/GenBank/DDBJ databases">
        <authorList>
            <person name="Jo J.-H."/>
            <person name="Im W.-T."/>
        </authorList>
    </citation>
    <scope>NUCLEOTIDE SEQUENCE [LARGE SCALE GENOMIC DNA]</scope>
    <source>
        <strain evidence="3 4">MA9</strain>
    </source>
</reference>
<evidence type="ECO:0000313" key="3">
    <source>
        <dbReference type="EMBL" id="MCH7321024.1"/>
    </source>
</evidence>
<dbReference type="Proteomes" id="UP001316087">
    <property type="component" value="Unassembled WGS sequence"/>
</dbReference>
<dbReference type="Gene3D" id="3.40.50.2000">
    <property type="entry name" value="Glycogen Phosphorylase B"/>
    <property type="match status" value="2"/>
</dbReference>
<evidence type="ECO:0000256" key="1">
    <source>
        <dbReference type="ARBA" id="ARBA00022679"/>
    </source>
</evidence>
<name>A0ABS9UA22_9BACL</name>
<feature type="domain" description="Glycosyltransferase subfamily 4-like N-terminal" evidence="2">
    <location>
        <begin position="20"/>
        <end position="216"/>
    </location>
</feature>
<dbReference type="Pfam" id="PF13692">
    <property type="entry name" value="Glyco_trans_1_4"/>
    <property type="match status" value="1"/>
</dbReference>
<comment type="caution">
    <text evidence="3">The sequence shown here is derived from an EMBL/GenBank/DDBJ whole genome shotgun (WGS) entry which is preliminary data.</text>
</comment>
<proteinExistence type="predicted"/>
<sequence length="409" mass="46889">MKIVQINSVCGIGSTGRIATDIHHTLTENRYKSYVAYGRDLPKNCENTIRIGSNYDNYLHVGLTRIFDKHGFGSEKATKAFIKNLEKINPDIIHLHNIHGYYINIEMLFNYIKKYNKRVIWTLHDCWAFTGHCSHFEFVGCNKWKLGCYDCPEKKEYPTSLFMDNSEMNFFKKKELFTGVKDLTIITPSKWLANLVKQSFLNEYPIKVIHNGINLNIFKPTSNNYFREKYKLMNKFIILGVANVWNAKKGLNHFIELSNYLEEDEVIVLVGLTEKQVKELPKQIIGITLTNSTKALAEIYSAADVFVNPTLEDNFPTTNIEALACGTPVFTFNSGGSSESIDETCGRIIVPKNTWGIKDCLKTYRTSKLINSSNCTNRANQYNMENQYNEYLNLYLMEGSDMQGLVPSI</sequence>
<evidence type="ECO:0000313" key="4">
    <source>
        <dbReference type="Proteomes" id="UP001316087"/>
    </source>
</evidence>
<keyword evidence="4" id="KW-1185">Reference proteome</keyword>
<organism evidence="3 4">
    <name type="scientific">Solibacillus palustris</name>
    <dbReference type="NCBI Taxonomy" id="2908203"/>
    <lineage>
        <taxon>Bacteria</taxon>
        <taxon>Bacillati</taxon>
        <taxon>Bacillota</taxon>
        <taxon>Bacilli</taxon>
        <taxon>Bacillales</taxon>
        <taxon>Caryophanaceae</taxon>
        <taxon>Solibacillus</taxon>
    </lineage>
</organism>
<keyword evidence="1 3" id="KW-0808">Transferase</keyword>
<keyword evidence="3" id="KW-0328">Glycosyltransferase</keyword>
<dbReference type="PANTHER" id="PTHR46401:SF2">
    <property type="entry name" value="GLYCOSYLTRANSFERASE WBBK-RELATED"/>
    <property type="match status" value="1"/>
</dbReference>